<dbReference type="SUPFAM" id="SSF54909">
    <property type="entry name" value="Dimeric alpha+beta barrel"/>
    <property type="match status" value="1"/>
</dbReference>
<accession>A0ABD1YU75</accession>
<name>A0ABD1YU75_9MARC</name>
<organism evidence="1 2">
    <name type="scientific">Riccia fluitans</name>
    <dbReference type="NCBI Taxonomy" id="41844"/>
    <lineage>
        <taxon>Eukaryota</taxon>
        <taxon>Viridiplantae</taxon>
        <taxon>Streptophyta</taxon>
        <taxon>Embryophyta</taxon>
        <taxon>Marchantiophyta</taxon>
        <taxon>Marchantiopsida</taxon>
        <taxon>Marchantiidae</taxon>
        <taxon>Marchantiales</taxon>
        <taxon>Ricciaceae</taxon>
        <taxon>Riccia</taxon>
    </lineage>
</organism>
<comment type="caution">
    <text evidence="1">The sequence shown here is derived from an EMBL/GenBank/DDBJ whole genome shotgun (WGS) entry which is preliminary data.</text>
</comment>
<dbReference type="AlphaFoldDB" id="A0ABD1YU75"/>
<dbReference type="Proteomes" id="UP001605036">
    <property type="component" value="Unassembled WGS sequence"/>
</dbReference>
<protein>
    <submittedName>
        <fullName evidence="1">Uncharacterized protein</fullName>
    </submittedName>
</protein>
<dbReference type="PANTHER" id="PTHR36986">
    <property type="entry name" value="UPF0643 PROTEIN PB2B2.08"/>
    <property type="match status" value="1"/>
</dbReference>
<proteinExistence type="predicted"/>
<dbReference type="InterPro" id="IPR011008">
    <property type="entry name" value="Dimeric_a/b-barrel"/>
</dbReference>
<keyword evidence="2" id="KW-1185">Reference proteome</keyword>
<dbReference type="PANTHER" id="PTHR36986:SF1">
    <property type="entry name" value="UPF0643 PROTEIN PB2B2.08"/>
    <property type="match status" value="1"/>
</dbReference>
<evidence type="ECO:0000313" key="2">
    <source>
        <dbReference type="Proteomes" id="UP001605036"/>
    </source>
</evidence>
<dbReference type="Gene3D" id="3.30.70.100">
    <property type="match status" value="1"/>
</dbReference>
<evidence type="ECO:0000313" key="1">
    <source>
        <dbReference type="EMBL" id="KAL2634322.1"/>
    </source>
</evidence>
<dbReference type="EMBL" id="JBHFFA010000003">
    <property type="protein sequence ID" value="KAL2634322.1"/>
    <property type="molecule type" value="Genomic_DNA"/>
</dbReference>
<reference evidence="1 2" key="1">
    <citation type="submission" date="2024-09" db="EMBL/GenBank/DDBJ databases">
        <title>Chromosome-scale assembly of Riccia fluitans.</title>
        <authorList>
            <person name="Paukszto L."/>
            <person name="Sawicki J."/>
            <person name="Karawczyk K."/>
            <person name="Piernik-Szablinska J."/>
            <person name="Szczecinska M."/>
            <person name="Mazdziarz M."/>
        </authorList>
    </citation>
    <scope>NUCLEOTIDE SEQUENCE [LARGE SCALE GENOMIC DNA]</scope>
    <source>
        <strain evidence="1">Rf_01</strain>
        <tissue evidence="1">Aerial parts of the thallus</tissue>
    </source>
</reference>
<gene>
    <name evidence="1" type="ORF">R1flu_005801</name>
</gene>
<sequence length="166" mass="18859">MPDGGLSSFFDELVPNPDVQKTPLTIPIANVLDWKSVVDHLRSRGSRFDPAAHEYYVVAFRSVRSKGADDEKLYSADALAQAEARQSGGLLMYWFGTLNERRECFAMCIWESVEYARKANTLPAHLLAISLAREMYDTYRLERYWLSADAESHPVLKPLPATTYRP</sequence>